<evidence type="ECO:0000313" key="1">
    <source>
        <dbReference type="EMBL" id="QVL31205.1"/>
    </source>
</evidence>
<accession>A0A8E6B6B4</accession>
<dbReference type="EMBL" id="CP074694">
    <property type="protein sequence ID" value="QVL31205.1"/>
    <property type="molecule type" value="Genomic_DNA"/>
</dbReference>
<dbReference type="KEGG" id="tsph:KIH39_20500"/>
<dbReference type="RefSeq" id="WP_213495086.1">
    <property type="nucleotide sequence ID" value="NZ_CP074694.1"/>
</dbReference>
<protein>
    <submittedName>
        <fullName evidence="1">Uncharacterized protein</fullName>
    </submittedName>
</protein>
<dbReference type="AlphaFoldDB" id="A0A8E6B6B4"/>
<gene>
    <name evidence="1" type="ORF">KIH39_20500</name>
</gene>
<proteinExistence type="predicted"/>
<name>A0A8E6B6B4_9BACT</name>
<reference evidence="1" key="1">
    <citation type="submission" date="2021-05" db="EMBL/GenBank/DDBJ databases">
        <title>Complete genome sequence of the cellulolytic planctomycete Telmatocola sphagniphila SP2T and characterization of the first cellulase from planctomycetes.</title>
        <authorList>
            <person name="Rakitin A.L."/>
            <person name="Beletsky A.V."/>
            <person name="Naumoff D.G."/>
            <person name="Kulichevskaya I.S."/>
            <person name="Mardanov A.V."/>
            <person name="Ravin N.V."/>
            <person name="Dedysh S.N."/>
        </authorList>
    </citation>
    <scope>NUCLEOTIDE SEQUENCE</scope>
    <source>
        <strain evidence="1">SP2T</strain>
    </source>
</reference>
<organism evidence="1 2">
    <name type="scientific">Telmatocola sphagniphila</name>
    <dbReference type="NCBI Taxonomy" id="1123043"/>
    <lineage>
        <taxon>Bacteria</taxon>
        <taxon>Pseudomonadati</taxon>
        <taxon>Planctomycetota</taxon>
        <taxon>Planctomycetia</taxon>
        <taxon>Gemmatales</taxon>
        <taxon>Gemmataceae</taxon>
    </lineage>
</organism>
<keyword evidence="2" id="KW-1185">Reference proteome</keyword>
<dbReference type="Proteomes" id="UP000676194">
    <property type="component" value="Chromosome"/>
</dbReference>
<sequence length="479" mass="55766">MKSLFRKRIFRLGLLLALPFLLFFAFLIGYRWHISEQSNAALREITQKLDQTDPGWRWEDLYERRPKMPEEKNSSVLIDKILSRFPTLKFNPTSPENPKYERSWALPDHMPWEEADWAGEFVGQNAAAIQMARQLVNFPDGQLNINYAPGIIGTILNKQQNYLQIGPLLRWDARVEMQLGHLDVAIEDIRALINFGRTFNREEGLIFLGFRRYQQLQAAELVEELLALSEPQGPTFAILQEELLRESQEDLYLPALRFERAMSFEAMNYFAKEVREGRMMQIFAQYGIRLPPVDLRVYLIPYRYGAFAKGDQAAYLREITDFIEECKKPEYELTEVQKSYNLRHAIINRWPDYEMRSLMGNVCLFKKVEFLVADLKAKALLRCAATAIAAERFRQDHKRWPEKLDQLVPQYLKSVPRDPFIDAPLKLRRVEDGIVLYSVGENGQDDQGDVVKPLNSTVEPADLGVKIWNSDRRGRANKD</sequence>
<evidence type="ECO:0000313" key="2">
    <source>
        <dbReference type="Proteomes" id="UP000676194"/>
    </source>
</evidence>